<keyword evidence="1" id="KW-0732">Signal</keyword>
<sequence length="144" mass="15571">MDKRRVISLIAALTAMPIAFAGGLSDSDAGTYEYLGKNRAPTGVLYRLSHSNGKWEASGKIPGKEWKNISCDAGCEYRNSTAKEIQSYFPPDWLAGVEIACIQNTAQAFCRFSPNQDAGKAGHVVVALVTGKPIPILVRRVDGR</sequence>
<accession>A0ABM6FAA3</accession>
<evidence type="ECO:0000256" key="1">
    <source>
        <dbReference type="SAM" id="SignalP"/>
    </source>
</evidence>
<dbReference type="RefSeq" id="WP_071071254.1">
    <property type="nucleotide sequence ID" value="NZ_CP017755.1"/>
</dbReference>
<name>A0ABM6FAA3_9BURK</name>
<dbReference type="EMBL" id="CP017755">
    <property type="protein sequence ID" value="AOZ08615.1"/>
    <property type="molecule type" value="Genomic_DNA"/>
</dbReference>
<feature type="chain" id="PRO_5045193416" evidence="1">
    <location>
        <begin position="22"/>
        <end position="144"/>
    </location>
</feature>
<evidence type="ECO:0000313" key="2">
    <source>
        <dbReference type="EMBL" id="AOZ08615.1"/>
    </source>
</evidence>
<gene>
    <name evidence="2" type="ORF">BKK80_21990</name>
</gene>
<organism evidence="2 3">
    <name type="scientific">Cupriavidus malaysiensis</name>
    <dbReference type="NCBI Taxonomy" id="367825"/>
    <lineage>
        <taxon>Bacteria</taxon>
        <taxon>Pseudomonadati</taxon>
        <taxon>Pseudomonadota</taxon>
        <taxon>Betaproteobacteria</taxon>
        <taxon>Burkholderiales</taxon>
        <taxon>Burkholderiaceae</taxon>
        <taxon>Cupriavidus</taxon>
    </lineage>
</organism>
<feature type="signal peptide" evidence="1">
    <location>
        <begin position="1"/>
        <end position="21"/>
    </location>
</feature>
<reference evidence="2 3" key="1">
    <citation type="submission" date="2016-10" db="EMBL/GenBank/DDBJ databases">
        <title>Complete genome sequences of three Cupriavidus strains isolated from various Malaysian environments.</title>
        <authorList>
            <person name="Abdullah A.A.-A."/>
            <person name="Shafie N.A.H."/>
            <person name="Lau N.S."/>
        </authorList>
    </citation>
    <scope>NUCLEOTIDE SEQUENCE [LARGE SCALE GENOMIC DNA]</scope>
    <source>
        <strain evidence="2 3">USMAA1020</strain>
    </source>
</reference>
<evidence type="ECO:0000313" key="3">
    <source>
        <dbReference type="Proteomes" id="UP000177515"/>
    </source>
</evidence>
<protein>
    <submittedName>
        <fullName evidence="2">Uncharacterized protein</fullName>
    </submittedName>
</protein>
<dbReference type="Proteomes" id="UP000177515">
    <property type="component" value="Chromosome 2"/>
</dbReference>
<keyword evidence="3" id="KW-1185">Reference proteome</keyword>
<proteinExistence type="predicted"/>